<evidence type="ECO:0000313" key="3">
    <source>
        <dbReference type="Proteomes" id="UP001320831"/>
    </source>
</evidence>
<gene>
    <name evidence="2" type="ORF">N5A92_02100</name>
</gene>
<name>A0ABT2LHM0_9HYPH</name>
<dbReference type="PANTHER" id="PTHR36842:SF1">
    <property type="entry name" value="PROTEIN TOLB"/>
    <property type="match status" value="1"/>
</dbReference>
<dbReference type="Proteomes" id="UP001320831">
    <property type="component" value="Unassembled WGS sequence"/>
</dbReference>
<evidence type="ECO:0000313" key="2">
    <source>
        <dbReference type="EMBL" id="MCT7373832.1"/>
    </source>
</evidence>
<proteinExistence type="inferred from homology"/>
<comment type="similarity">
    <text evidence="1">Belongs to the TolB family.</text>
</comment>
<dbReference type="InterPro" id="IPR011659">
    <property type="entry name" value="WD40"/>
</dbReference>
<dbReference type="Gene3D" id="2.120.10.30">
    <property type="entry name" value="TolB, C-terminal domain"/>
    <property type="match status" value="1"/>
</dbReference>
<accession>A0ABT2LHM0</accession>
<organism evidence="2 3">
    <name type="scientific">Chelativorans salis</name>
    <dbReference type="NCBI Taxonomy" id="2978478"/>
    <lineage>
        <taxon>Bacteria</taxon>
        <taxon>Pseudomonadati</taxon>
        <taxon>Pseudomonadota</taxon>
        <taxon>Alphaproteobacteria</taxon>
        <taxon>Hyphomicrobiales</taxon>
        <taxon>Phyllobacteriaceae</taxon>
        <taxon>Chelativorans</taxon>
    </lineage>
</organism>
<comment type="caution">
    <text evidence="2">The sequence shown here is derived from an EMBL/GenBank/DDBJ whole genome shotgun (WGS) entry which is preliminary data.</text>
</comment>
<protein>
    <submittedName>
        <fullName evidence="2">Uncharacterized protein</fullName>
    </submittedName>
</protein>
<dbReference type="SUPFAM" id="SSF69304">
    <property type="entry name" value="Tricorn protease N-terminal domain"/>
    <property type="match status" value="1"/>
</dbReference>
<keyword evidence="3" id="KW-1185">Reference proteome</keyword>
<dbReference type="RefSeq" id="WP_260900161.1">
    <property type="nucleotide sequence ID" value="NZ_JAOCZP010000001.1"/>
</dbReference>
<dbReference type="EMBL" id="JAOCZP010000001">
    <property type="protein sequence ID" value="MCT7373832.1"/>
    <property type="molecule type" value="Genomic_DNA"/>
</dbReference>
<evidence type="ECO:0000256" key="1">
    <source>
        <dbReference type="ARBA" id="ARBA00009820"/>
    </source>
</evidence>
<sequence>MASFLEVYDCRTRQSDVLYETEDMIEAPNWSPDGRFLVFNGDGLLYRLDVAEDAEPRRIDTGFAVNCNNDHGISPDGTRLAISDKTEAGVSCIYTLPIEGGTPRRVTEEVPSWWHGWSPDGERLAYTAKRGEAFDIYTIGVEGGAETRLTDGRGHNDGPDYTPDGEWIWFNSSRSGTAQLWRIRTDGSGLEQMTDDERVNWFPHPAPDGRTVLYLSYGRGVEGHPRDHDVELRLMDIDGGNRRTEVELFGGQGSINVPCWAPDAGAFAYIRYSRDSASEKGG</sequence>
<reference evidence="2 3" key="1">
    <citation type="submission" date="2022-09" db="EMBL/GenBank/DDBJ databases">
        <title>Chelativorans salina sp. nov., a novel slightly halophilic bacterium isolated from a saline lake sediment enrichment.</title>
        <authorList>
            <person name="Gao L."/>
            <person name="Fang B.-Z."/>
            <person name="Li W.-J."/>
        </authorList>
    </citation>
    <scope>NUCLEOTIDE SEQUENCE [LARGE SCALE GENOMIC DNA]</scope>
    <source>
        <strain evidence="2 3">EGI FJ00035</strain>
    </source>
</reference>
<dbReference type="PANTHER" id="PTHR36842">
    <property type="entry name" value="PROTEIN TOLB HOMOLOG"/>
    <property type="match status" value="1"/>
</dbReference>
<dbReference type="Pfam" id="PF07676">
    <property type="entry name" value="PD40"/>
    <property type="match status" value="3"/>
</dbReference>
<dbReference type="InterPro" id="IPR011042">
    <property type="entry name" value="6-blade_b-propeller_TolB-like"/>
</dbReference>